<evidence type="ECO:0000313" key="2">
    <source>
        <dbReference type="Proteomes" id="UP000197065"/>
    </source>
</evidence>
<accession>A0A212RY65</accession>
<dbReference type="EMBL" id="FYEH01000017">
    <property type="protein sequence ID" value="SNB77692.1"/>
    <property type="molecule type" value="Genomic_DNA"/>
</dbReference>
<dbReference type="AlphaFoldDB" id="A0A212RY65"/>
<dbReference type="RefSeq" id="WP_088562766.1">
    <property type="nucleotide sequence ID" value="NZ_FYEH01000017.1"/>
</dbReference>
<gene>
    <name evidence="1" type="ORF">SAMN07250955_11718</name>
</gene>
<organism evidence="1 2">
    <name type="scientific">Arboricoccus pini</name>
    <dbReference type="NCBI Taxonomy" id="1963835"/>
    <lineage>
        <taxon>Bacteria</taxon>
        <taxon>Pseudomonadati</taxon>
        <taxon>Pseudomonadota</taxon>
        <taxon>Alphaproteobacteria</taxon>
        <taxon>Geminicoccales</taxon>
        <taxon>Geminicoccaceae</taxon>
        <taxon>Arboricoccus</taxon>
    </lineage>
</organism>
<dbReference type="InterPro" id="IPR006881">
    <property type="entry name" value="RepA_C"/>
</dbReference>
<name>A0A212RY65_9PROT</name>
<sequence length="314" mass="35775">MGAVHELVIREGLESARAKAQTPEERRVVDLAARVLGEESDQLGITYAGFCMTSLPHKRPKDEQREWLRENGRFSLMIEPGKIIRQGQPVFYGIPYGARARMILLYLCTEAIRTNSRRVEIGRSMRAWLGRLGIAIGGESYTAVREQANRISACRMTIAWRGDNGTEGFKRENIIDGMMSIPQPREPDQGSLWEDEIELTDSFFQALKAHPVPLWEPALRAISNQPLVIDLYVWLVYRLHAIKKPTIVGWKPLQAQFGAEYTRERDFRRRFKEALAEAVAVYPEAEIDVDERGVELRPSRPAVAPRGRVVRLPL</sequence>
<proteinExistence type="predicted"/>
<reference evidence="1 2" key="1">
    <citation type="submission" date="2017-06" db="EMBL/GenBank/DDBJ databases">
        <authorList>
            <person name="Kim H.J."/>
            <person name="Triplett B.A."/>
        </authorList>
    </citation>
    <scope>NUCLEOTIDE SEQUENCE [LARGE SCALE GENOMIC DNA]</scope>
    <source>
        <strain evidence="1 2">B29T1</strain>
    </source>
</reference>
<protein>
    <submittedName>
        <fullName evidence="1">RepA protein</fullName>
    </submittedName>
</protein>
<dbReference type="Proteomes" id="UP000197065">
    <property type="component" value="Unassembled WGS sequence"/>
</dbReference>
<evidence type="ECO:0000313" key="1">
    <source>
        <dbReference type="EMBL" id="SNB77692.1"/>
    </source>
</evidence>
<dbReference type="Pfam" id="PF04796">
    <property type="entry name" value="RepA_C"/>
    <property type="match status" value="1"/>
</dbReference>
<dbReference type="OrthoDB" id="932750at2"/>
<keyword evidence="2" id="KW-1185">Reference proteome</keyword>